<keyword evidence="2 9" id="KW-0028">Amino-acid biosynthesis</keyword>
<dbReference type="RefSeq" id="WP_197662005.1">
    <property type="nucleotide sequence ID" value="NZ_JAEAGR010000014.1"/>
</dbReference>
<evidence type="ECO:0000256" key="6">
    <source>
        <dbReference type="ARBA" id="ARBA00023141"/>
    </source>
</evidence>
<evidence type="ECO:0000256" key="4">
    <source>
        <dbReference type="ARBA" id="ARBA00022679"/>
    </source>
</evidence>
<comment type="cofactor">
    <cofactor evidence="9">
        <name>Mg(2+)</name>
        <dbReference type="ChEBI" id="CHEBI:18420"/>
    </cofactor>
    <text evidence="9">Binds 2 magnesium ions per monomer.</text>
</comment>
<dbReference type="InterPro" id="IPR035902">
    <property type="entry name" value="Nuc_phospho_transferase"/>
</dbReference>
<feature type="binding site" evidence="9">
    <location>
        <position position="87"/>
    </location>
    <ligand>
        <name>5-phospho-alpha-D-ribose 1-diphosphate</name>
        <dbReference type="ChEBI" id="CHEBI:58017"/>
    </ligand>
</feature>
<evidence type="ECO:0000259" key="11">
    <source>
        <dbReference type="Pfam" id="PF02885"/>
    </source>
</evidence>
<feature type="domain" description="Glycosyl transferase family 3" evidence="10">
    <location>
        <begin position="72"/>
        <end position="322"/>
    </location>
</feature>
<keyword evidence="5 9" id="KW-0822">Tryptophan biosynthesis</keyword>
<dbReference type="InterPro" id="IPR036320">
    <property type="entry name" value="Glycosyl_Trfase_fam3_N_dom_sf"/>
</dbReference>
<evidence type="ECO:0000256" key="7">
    <source>
        <dbReference type="ARBA" id="ARBA00052328"/>
    </source>
</evidence>
<feature type="binding site" evidence="9">
    <location>
        <position position="225"/>
    </location>
    <ligand>
        <name>Mg(2+)</name>
        <dbReference type="ChEBI" id="CHEBI:18420"/>
        <label>1</label>
    </ligand>
</feature>
<dbReference type="GO" id="GO:0005829">
    <property type="term" value="C:cytosol"/>
    <property type="evidence" value="ECO:0007669"/>
    <property type="project" value="TreeGrafter"/>
</dbReference>
<dbReference type="HAMAP" id="MF_00211">
    <property type="entry name" value="TrpD"/>
    <property type="match status" value="1"/>
</dbReference>
<comment type="caution">
    <text evidence="9">Lacks conserved residue(s) required for the propagation of feature annotation.</text>
</comment>
<feature type="binding site" evidence="9">
    <location>
        <begin position="82"/>
        <end position="83"/>
    </location>
    <ligand>
        <name>5-phospho-alpha-D-ribose 1-diphosphate</name>
        <dbReference type="ChEBI" id="CHEBI:58017"/>
    </ligand>
</feature>
<feature type="binding site" evidence="9">
    <location>
        <begin position="89"/>
        <end position="92"/>
    </location>
    <ligand>
        <name>5-phospho-alpha-D-ribose 1-diphosphate</name>
        <dbReference type="ChEBI" id="CHEBI:58017"/>
    </ligand>
</feature>
<dbReference type="Pfam" id="PF02885">
    <property type="entry name" value="Glycos_trans_3N"/>
    <property type="match status" value="1"/>
</dbReference>
<comment type="caution">
    <text evidence="12">The sequence shown here is derived from an EMBL/GenBank/DDBJ whole genome shotgun (WGS) entry which is preliminary data.</text>
</comment>
<gene>
    <name evidence="9 12" type="primary">trpD</name>
    <name evidence="12" type="ORF">I5677_12710</name>
</gene>
<dbReference type="InterPro" id="IPR017459">
    <property type="entry name" value="Glycosyl_Trfase_fam3_N_dom"/>
</dbReference>
<feature type="binding site" evidence="9">
    <location>
        <position position="79"/>
    </location>
    <ligand>
        <name>anthranilate</name>
        <dbReference type="ChEBI" id="CHEBI:16567"/>
        <label>1</label>
    </ligand>
</feature>
<dbReference type="SUPFAM" id="SSF52418">
    <property type="entry name" value="Nucleoside phosphorylase/phosphoribosyltransferase catalytic domain"/>
    <property type="match status" value="1"/>
</dbReference>
<dbReference type="AlphaFoldDB" id="A0A8J7HC40"/>
<evidence type="ECO:0000256" key="9">
    <source>
        <dbReference type="HAMAP-Rule" id="MF_00211"/>
    </source>
</evidence>
<feature type="binding site" evidence="9">
    <location>
        <position position="91"/>
    </location>
    <ligand>
        <name>Mg(2+)</name>
        <dbReference type="ChEBI" id="CHEBI:18420"/>
        <label>1</label>
    </ligand>
</feature>
<sequence length="337" mass="36485">MIQQAIYKILNREDLSLEMTKAVMDEIMSGNATNAQIAGFLTSMRMKGETIDEITACAMVMRHYGTKLKHEGDVMDIVGTGGDEANTFNISTISSFVISAAGIPVAKHGNRSVSSKCGSADVLEALGVKIDITPSMSEKILKEIGLCFMFAPFYHSSMKYAAPVRKELGVRTIFNILGPLSSPAEANLQLLGVYDENLVAPMASVLANLGVKRAMVVHGHDGLDEVSLCAKTTVCEVNNGKINSFFLDPRQFGFEFCNPQELVGGDPAENAGIARSILEGEKGPKRDIVLLNSAVCLYMSYNNITLRECVKLAANMIDSGKAREKLEQFIRLSNATS</sequence>
<dbReference type="PANTHER" id="PTHR43285">
    <property type="entry name" value="ANTHRANILATE PHOSPHORIBOSYLTRANSFERASE"/>
    <property type="match status" value="1"/>
</dbReference>
<feature type="domain" description="Glycosyl transferase family 3 N-terminal" evidence="11">
    <location>
        <begin position="3"/>
        <end position="65"/>
    </location>
</feature>
<comment type="catalytic activity">
    <reaction evidence="7 9">
        <text>N-(5-phospho-beta-D-ribosyl)anthranilate + diphosphate = 5-phospho-alpha-D-ribose 1-diphosphate + anthranilate</text>
        <dbReference type="Rhea" id="RHEA:11768"/>
        <dbReference type="ChEBI" id="CHEBI:16567"/>
        <dbReference type="ChEBI" id="CHEBI:18277"/>
        <dbReference type="ChEBI" id="CHEBI:33019"/>
        <dbReference type="ChEBI" id="CHEBI:58017"/>
        <dbReference type="EC" id="2.4.2.18"/>
    </reaction>
</comment>
<dbReference type="Pfam" id="PF00591">
    <property type="entry name" value="Glycos_transf_3"/>
    <property type="match status" value="1"/>
</dbReference>
<dbReference type="EMBL" id="JAEAGR010000014">
    <property type="protein sequence ID" value="MBH1941756.1"/>
    <property type="molecule type" value="Genomic_DNA"/>
</dbReference>
<keyword evidence="6 9" id="KW-0057">Aromatic amino acid biosynthesis</keyword>
<dbReference type="InterPro" id="IPR000312">
    <property type="entry name" value="Glycosyl_Trfase_fam3"/>
</dbReference>
<keyword evidence="13" id="KW-1185">Reference proteome</keyword>
<evidence type="ECO:0000313" key="12">
    <source>
        <dbReference type="EMBL" id="MBH1941756.1"/>
    </source>
</evidence>
<dbReference type="EC" id="2.4.2.18" evidence="9"/>
<dbReference type="Proteomes" id="UP000623269">
    <property type="component" value="Unassembled WGS sequence"/>
</dbReference>
<feature type="binding site" evidence="9">
    <location>
        <position position="165"/>
    </location>
    <ligand>
        <name>anthranilate</name>
        <dbReference type="ChEBI" id="CHEBI:16567"/>
        <label>2</label>
    </ligand>
</feature>
<dbReference type="GO" id="GO:0000287">
    <property type="term" value="F:magnesium ion binding"/>
    <property type="evidence" value="ECO:0007669"/>
    <property type="project" value="UniProtKB-UniRule"/>
</dbReference>
<feature type="binding site" evidence="9">
    <location>
        <position position="110"/>
    </location>
    <ligand>
        <name>anthranilate</name>
        <dbReference type="ChEBI" id="CHEBI:16567"/>
        <label>1</label>
    </ligand>
</feature>
<feature type="binding site" evidence="9">
    <location>
        <begin position="107"/>
        <end position="115"/>
    </location>
    <ligand>
        <name>5-phospho-alpha-D-ribose 1-diphosphate</name>
        <dbReference type="ChEBI" id="CHEBI:58017"/>
    </ligand>
</feature>
<reference evidence="12" key="1">
    <citation type="submission" date="2020-12" db="EMBL/GenBank/DDBJ databases">
        <title>M. sibirica DSM 26468T genome.</title>
        <authorList>
            <person name="Thieme N."/>
            <person name="Rettenmaier R."/>
            <person name="Zverlov V."/>
            <person name="Liebl W."/>
        </authorList>
    </citation>
    <scope>NUCLEOTIDE SEQUENCE</scope>
    <source>
        <strain evidence="12">DSM 26468</strain>
    </source>
</reference>
<evidence type="ECO:0000256" key="3">
    <source>
        <dbReference type="ARBA" id="ARBA00022676"/>
    </source>
</evidence>
<evidence type="ECO:0000256" key="5">
    <source>
        <dbReference type="ARBA" id="ARBA00022822"/>
    </source>
</evidence>
<comment type="similarity">
    <text evidence="9">Belongs to the anthranilate phosphoribosyltransferase family.</text>
</comment>
<evidence type="ECO:0000313" key="13">
    <source>
        <dbReference type="Proteomes" id="UP000623269"/>
    </source>
</evidence>
<dbReference type="UniPathway" id="UPA00035">
    <property type="reaction ID" value="UER00041"/>
</dbReference>
<name>A0A8J7HC40_9FIRM</name>
<evidence type="ECO:0000259" key="10">
    <source>
        <dbReference type="Pfam" id="PF00591"/>
    </source>
</evidence>
<evidence type="ECO:0000256" key="1">
    <source>
        <dbReference type="ARBA" id="ARBA00004907"/>
    </source>
</evidence>
<protein>
    <recommendedName>
        <fullName evidence="9">Anthranilate phosphoribosyltransferase</fullName>
        <ecNumber evidence="9">2.4.2.18</ecNumber>
    </recommendedName>
</protein>
<comment type="similarity">
    <text evidence="8">In the C-terminal section; belongs to the anthranilate phosphoribosyltransferase family.</text>
</comment>
<dbReference type="PANTHER" id="PTHR43285:SF2">
    <property type="entry name" value="ANTHRANILATE PHOSPHORIBOSYLTRANSFERASE"/>
    <property type="match status" value="1"/>
</dbReference>
<comment type="pathway">
    <text evidence="1 9">Amino-acid biosynthesis; L-tryptophan biosynthesis; L-tryptophan from chorismate: step 2/5.</text>
</comment>
<feature type="binding site" evidence="9">
    <location>
        <position position="79"/>
    </location>
    <ligand>
        <name>5-phospho-alpha-D-ribose 1-diphosphate</name>
        <dbReference type="ChEBI" id="CHEBI:58017"/>
    </ligand>
</feature>
<dbReference type="Gene3D" id="1.20.970.10">
    <property type="entry name" value="Transferase, Pyrimidine Nucleoside Phosphorylase, Chain C"/>
    <property type="match status" value="1"/>
</dbReference>
<dbReference type="GO" id="GO:0004048">
    <property type="term" value="F:anthranilate phosphoribosyltransferase activity"/>
    <property type="evidence" value="ECO:0007669"/>
    <property type="project" value="UniProtKB-UniRule"/>
</dbReference>
<feature type="binding site" evidence="9">
    <location>
        <position position="225"/>
    </location>
    <ligand>
        <name>Mg(2+)</name>
        <dbReference type="ChEBI" id="CHEBI:18420"/>
        <label>2</label>
    </ligand>
</feature>
<evidence type="ECO:0000256" key="2">
    <source>
        <dbReference type="ARBA" id="ARBA00022605"/>
    </source>
</evidence>
<keyword evidence="3 9" id="KW-0328">Glycosyltransferase</keyword>
<dbReference type="FunFam" id="3.40.1030.10:FF:000002">
    <property type="entry name" value="Anthranilate phosphoribosyltransferase"/>
    <property type="match status" value="1"/>
</dbReference>
<dbReference type="Gene3D" id="3.40.1030.10">
    <property type="entry name" value="Nucleoside phosphorylase/phosphoribosyltransferase catalytic domain"/>
    <property type="match status" value="1"/>
</dbReference>
<keyword evidence="9" id="KW-0460">Magnesium</keyword>
<keyword evidence="4 9" id="KW-0808">Transferase</keyword>
<dbReference type="NCBIfam" id="TIGR01245">
    <property type="entry name" value="trpD"/>
    <property type="match status" value="1"/>
</dbReference>
<proteinExistence type="inferred from homology"/>
<comment type="function">
    <text evidence="9">Catalyzes the transfer of the phosphoribosyl group of 5-phosphorylribose-1-pyrophosphate (PRPP) to anthranilate to yield N-(5'-phosphoribosyl)-anthranilate (PRA).</text>
</comment>
<dbReference type="SUPFAM" id="SSF47648">
    <property type="entry name" value="Nucleoside phosphorylase/phosphoribosyltransferase N-terminal domain"/>
    <property type="match status" value="1"/>
</dbReference>
<evidence type="ECO:0000256" key="8">
    <source>
        <dbReference type="ARBA" id="ARBA00061188"/>
    </source>
</evidence>
<comment type="subunit">
    <text evidence="9">Homodimer.</text>
</comment>
<keyword evidence="9" id="KW-0479">Metal-binding</keyword>
<feature type="binding site" evidence="9">
    <location>
        <position position="224"/>
    </location>
    <ligand>
        <name>Mg(2+)</name>
        <dbReference type="ChEBI" id="CHEBI:18420"/>
        <label>2</label>
    </ligand>
</feature>
<dbReference type="InterPro" id="IPR005940">
    <property type="entry name" value="Anthranilate_Pribosyl_Tfrase"/>
</dbReference>
<organism evidence="12 13">
    <name type="scientific">Mobilitalea sibirica</name>
    <dbReference type="NCBI Taxonomy" id="1462919"/>
    <lineage>
        <taxon>Bacteria</taxon>
        <taxon>Bacillati</taxon>
        <taxon>Bacillota</taxon>
        <taxon>Clostridia</taxon>
        <taxon>Lachnospirales</taxon>
        <taxon>Lachnospiraceae</taxon>
        <taxon>Mobilitalea</taxon>
    </lineage>
</organism>
<feature type="binding site" evidence="9">
    <location>
        <position position="119"/>
    </location>
    <ligand>
        <name>5-phospho-alpha-D-ribose 1-diphosphate</name>
        <dbReference type="ChEBI" id="CHEBI:58017"/>
    </ligand>
</feature>
<accession>A0A8J7HC40</accession>
<dbReference type="GO" id="GO:0000162">
    <property type="term" value="P:L-tryptophan biosynthetic process"/>
    <property type="evidence" value="ECO:0007669"/>
    <property type="project" value="UniProtKB-UniRule"/>
</dbReference>